<dbReference type="PANTHER" id="PTHR46065">
    <property type="entry name" value="E3 UBIQUITIN-PROTEIN LIGASE MARCH 2/3 FAMILY MEMBER"/>
    <property type="match status" value="1"/>
</dbReference>
<evidence type="ECO:0000313" key="15">
    <source>
        <dbReference type="EMBL" id="CAK1580688.1"/>
    </source>
</evidence>
<protein>
    <recommendedName>
        <fullName evidence="17">RING-CH-type domain-containing protein</fullName>
    </recommendedName>
</protein>
<keyword evidence="16" id="KW-1185">Reference proteome</keyword>
<keyword evidence="9 12" id="KW-0472">Membrane</keyword>
<reference evidence="15 16" key="1">
    <citation type="submission" date="2023-11" db="EMBL/GenBank/DDBJ databases">
        <authorList>
            <person name="Hedman E."/>
            <person name="Englund M."/>
            <person name="Stromberg M."/>
            <person name="Nyberg Akerstrom W."/>
            <person name="Nylinder S."/>
            <person name="Jareborg N."/>
            <person name="Kallberg Y."/>
            <person name="Kronander E."/>
        </authorList>
    </citation>
    <scope>NUCLEOTIDE SEQUENCE [LARGE SCALE GENOMIC DNA]</scope>
</reference>
<keyword evidence="7" id="KW-0862">Zinc</keyword>
<evidence type="ECO:0000259" key="14">
    <source>
        <dbReference type="PROSITE" id="PS51292"/>
    </source>
</evidence>
<evidence type="ECO:0000256" key="9">
    <source>
        <dbReference type="ARBA" id="ARBA00023136"/>
    </source>
</evidence>
<dbReference type="Pfam" id="PF12906">
    <property type="entry name" value="RINGv"/>
    <property type="match status" value="1"/>
</dbReference>
<keyword evidence="2" id="KW-0808">Transferase</keyword>
<evidence type="ECO:0000313" key="16">
    <source>
        <dbReference type="Proteomes" id="UP001314205"/>
    </source>
</evidence>
<feature type="compositionally biased region" description="Pro residues" evidence="11">
    <location>
        <begin position="379"/>
        <end position="391"/>
    </location>
</feature>
<comment type="subcellular location">
    <subcellularLocation>
        <location evidence="1">Membrane</location>
        <topology evidence="1">Multi-pass membrane protein</topology>
    </subcellularLocation>
</comment>
<organism evidence="15 16">
    <name type="scientific">Parnassius mnemosyne</name>
    <name type="common">clouded apollo</name>
    <dbReference type="NCBI Taxonomy" id="213953"/>
    <lineage>
        <taxon>Eukaryota</taxon>
        <taxon>Metazoa</taxon>
        <taxon>Ecdysozoa</taxon>
        <taxon>Arthropoda</taxon>
        <taxon>Hexapoda</taxon>
        <taxon>Insecta</taxon>
        <taxon>Pterygota</taxon>
        <taxon>Neoptera</taxon>
        <taxon>Endopterygota</taxon>
        <taxon>Lepidoptera</taxon>
        <taxon>Glossata</taxon>
        <taxon>Ditrysia</taxon>
        <taxon>Papilionoidea</taxon>
        <taxon>Papilionidae</taxon>
        <taxon>Parnassiinae</taxon>
        <taxon>Parnassini</taxon>
        <taxon>Parnassius</taxon>
        <taxon>Driopa</taxon>
    </lineage>
</organism>
<dbReference type="GO" id="GO:0016567">
    <property type="term" value="P:protein ubiquitination"/>
    <property type="evidence" value="ECO:0007669"/>
    <property type="project" value="TreeGrafter"/>
</dbReference>
<evidence type="ECO:0000256" key="6">
    <source>
        <dbReference type="ARBA" id="ARBA00022786"/>
    </source>
</evidence>
<accession>A0AAV1KCD1</accession>
<evidence type="ECO:0008006" key="17">
    <source>
        <dbReference type="Google" id="ProtNLM"/>
    </source>
</evidence>
<dbReference type="InterPro" id="IPR001841">
    <property type="entry name" value="Znf_RING"/>
</dbReference>
<dbReference type="SUPFAM" id="SSF57850">
    <property type="entry name" value="RING/U-box"/>
    <property type="match status" value="1"/>
</dbReference>
<name>A0AAV1KCD1_9NEOP</name>
<dbReference type="AlphaFoldDB" id="A0AAV1KCD1"/>
<dbReference type="InterPro" id="IPR013083">
    <property type="entry name" value="Znf_RING/FYVE/PHD"/>
</dbReference>
<dbReference type="GO" id="GO:0008270">
    <property type="term" value="F:zinc ion binding"/>
    <property type="evidence" value="ECO:0007669"/>
    <property type="project" value="UniProtKB-KW"/>
</dbReference>
<dbReference type="GO" id="GO:0004842">
    <property type="term" value="F:ubiquitin-protein transferase activity"/>
    <property type="evidence" value="ECO:0007669"/>
    <property type="project" value="TreeGrafter"/>
</dbReference>
<evidence type="ECO:0000259" key="13">
    <source>
        <dbReference type="PROSITE" id="PS50089"/>
    </source>
</evidence>
<keyword evidence="6" id="KW-0833">Ubl conjugation pathway</keyword>
<dbReference type="InterPro" id="IPR011016">
    <property type="entry name" value="Znf_RING-CH"/>
</dbReference>
<feature type="transmembrane region" description="Helical" evidence="12">
    <location>
        <begin position="322"/>
        <end position="344"/>
    </location>
</feature>
<evidence type="ECO:0000256" key="10">
    <source>
        <dbReference type="PROSITE-ProRule" id="PRU00175"/>
    </source>
</evidence>
<proteinExistence type="predicted"/>
<sequence>MKKVVILNQFIESDDTLTFSKDIIQNLRCAILAPPAYKPTVQQALQNINFQFHRRSSCSSLIRECNVGEGQTRLIFWGNGSSDSRITIMSSASNASLYMSSESHVSQIELRSTGQQTDISCQFSGFSSPVLVAEVDEQRALRERIADSLTFSSAASPPLQPAGRSVSILGSVCALLLRKQGSSGVTKEACEVSRSWQSASICRICFGGASRERLARPCGCRGTVAAVHRSCLERWLLQAATSHCELCRHHYLVTRTHKWSWWWCVVSWARAGAARALVADVSRGAALGCVALLGTSRALRMCDLALQAGAARGGLAALAANVFSSLLIGLIGALNGLLTTWMLLKVQEHQAGWRAWRDATLRVRVLLPDATPGATPRASPRPTPGPTPHPTPSATRAASPSLVSLRTIAEVPPTADQATNIADPFIGPLAVPPQI</sequence>
<keyword evidence="5 10" id="KW-0863">Zinc-finger</keyword>
<evidence type="ECO:0000256" key="5">
    <source>
        <dbReference type="ARBA" id="ARBA00022771"/>
    </source>
</evidence>
<dbReference type="PANTHER" id="PTHR46065:SF3">
    <property type="entry name" value="FI20425P1"/>
    <property type="match status" value="1"/>
</dbReference>
<dbReference type="SMART" id="SM00744">
    <property type="entry name" value="RINGv"/>
    <property type="match status" value="1"/>
</dbReference>
<dbReference type="GO" id="GO:0016020">
    <property type="term" value="C:membrane"/>
    <property type="evidence" value="ECO:0007669"/>
    <property type="project" value="UniProtKB-SubCell"/>
</dbReference>
<evidence type="ECO:0000256" key="3">
    <source>
        <dbReference type="ARBA" id="ARBA00022692"/>
    </source>
</evidence>
<dbReference type="PROSITE" id="PS51292">
    <property type="entry name" value="ZF_RING_CH"/>
    <property type="match status" value="1"/>
</dbReference>
<dbReference type="Proteomes" id="UP001314205">
    <property type="component" value="Unassembled WGS sequence"/>
</dbReference>
<dbReference type="PROSITE" id="PS50089">
    <property type="entry name" value="ZF_RING_2"/>
    <property type="match status" value="1"/>
</dbReference>
<gene>
    <name evidence="15" type="ORF">PARMNEM_LOCUS2451</name>
</gene>
<evidence type="ECO:0000256" key="12">
    <source>
        <dbReference type="SAM" id="Phobius"/>
    </source>
</evidence>
<feature type="domain" description="RING-CH-type" evidence="14">
    <location>
        <begin position="194"/>
        <end position="254"/>
    </location>
</feature>
<evidence type="ECO:0000256" key="4">
    <source>
        <dbReference type="ARBA" id="ARBA00022723"/>
    </source>
</evidence>
<evidence type="ECO:0000256" key="1">
    <source>
        <dbReference type="ARBA" id="ARBA00004141"/>
    </source>
</evidence>
<dbReference type="Gene3D" id="3.30.40.10">
    <property type="entry name" value="Zinc/RING finger domain, C3HC4 (zinc finger)"/>
    <property type="match status" value="1"/>
</dbReference>
<keyword evidence="8 12" id="KW-1133">Transmembrane helix</keyword>
<keyword evidence="3 12" id="KW-0812">Transmembrane</keyword>
<keyword evidence="4" id="KW-0479">Metal-binding</keyword>
<evidence type="ECO:0000256" key="7">
    <source>
        <dbReference type="ARBA" id="ARBA00022833"/>
    </source>
</evidence>
<feature type="region of interest" description="Disordered" evidence="11">
    <location>
        <begin position="370"/>
        <end position="399"/>
    </location>
</feature>
<evidence type="ECO:0000256" key="2">
    <source>
        <dbReference type="ARBA" id="ARBA00022679"/>
    </source>
</evidence>
<feature type="domain" description="RING-type" evidence="13">
    <location>
        <begin position="202"/>
        <end position="248"/>
    </location>
</feature>
<comment type="caution">
    <text evidence="15">The sequence shown here is derived from an EMBL/GenBank/DDBJ whole genome shotgun (WGS) entry which is preliminary data.</text>
</comment>
<evidence type="ECO:0000256" key="11">
    <source>
        <dbReference type="SAM" id="MobiDB-lite"/>
    </source>
</evidence>
<evidence type="ECO:0000256" key="8">
    <source>
        <dbReference type="ARBA" id="ARBA00022989"/>
    </source>
</evidence>
<dbReference type="EMBL" id="CAVLGL010000013">
    <property type="protein sequence ID" value="CAK1580688.1"/>
    <property type="molecule type" value="Genomic_DNA"/>
</dbReference>